<accession>A0A2T0G624</accession>
<protein>
    <recommendedName>
        <fullName evidence="4">Extracellular protein</fullName>
    </recommendedName>
</protein>
<evidence type="ECO:0008006" key="4">
    <source>
        <dbReference type="Google" id="ProtNLM"/>
    </source>
</evidence>
<gene>
    <name evidence="2" type="ORF">C6A27_02715</name>
</gene>
<feature type="coiled-coil region" evidence="1">
    <location>
        <begin position="5"/>
        <end position="32"/>
    </location>
</feature>
<sequence length="42" mass="4965">MENLLKTIEQFLEFSDEKLEELSRKNQTLKLEETKKEGGEHA</sequence>
<evidence type="ECO:0000313" key="2">
    <source>
        <dbReference type="EMBL" id="PRT71507.1"/>
    </source>
</evidence>
<proteinExistence type="predicted"/>
<keyword evidence="1" id="KW-0175">Coiled coil</keyword>
<dbReference type="InterPro" id="IPR049819">
    <property type="entry name" value="SP_0009-like"/>
</dbReference>
<comment type="caution">
    <text evidence="2">The sequence shown here is derived from an EMBL/GenBank/DDBJ whole genome shotgun (WGS) entry which is preliminary data.</text>
</comment>
<dbReference type="RefSeq" id="WP_003038253.1">
    <property type="nucleotide sequence ID" value="NZ_CABFME010000044.1"/>
</dbReference>
<evidence type="ECO:0000313" key="3">
    <source>
        <dbReference type="Proteomes" id="UP000238573"/>
    </source>
</evidence>
<dbReference type="AlphaFoldDB" id="A0A2T0G624"/>
<name>A0A2T0G624_STRAP</name>
<dbReference type="Proteomes" id="UP000238573">
    <property type="component" value="Unassembled WGS sequence"/>
</dbReference>
<reference evidence="2 3" key="1">
    <citation type="journal article" date="1993" name="J. Dent. Res.">
        <title>The isolation and characterization of milleri group streptococci from dental periapical abscesses.</title>
        <authorList>
            <person name="Fisher L.E."/>
            <person name="Russell R.R."/>
        </authorList>
    </citation>
    <scope>NUCLEOTIDE SEQUENCE [LARGE SCALE GENOMIC DNA]</scope>
    <source>
        <strain evidence="2 3">OUP21</strain>
    </source>
</reference>
<organism evidence="2 3">
    <name type="scientific">Streptococcus anginosus</name>
    <dbReference type="NCBI Taxonomy" id="1328"/>
    <lineage>
        <taxon>Bacteria</taxon>
        <taxon>Bacillati</taxon>
        <taxon>Bacillota</taxon>
        <taxon>Bacilli</taxon>
        <taxon>Lactobacillales</taxon>
        <taxon>Streptococcaceae</taxon>
        <taxon>Streptococcus</taxon>
        <taxon>Streptococcus anginosus group</taxon>
    </lineage>
</organism>
<dbReference type="EMBL" id="PVSZ01000007">
    <property type="protein sequence ID" value="PRT71507.1"/>
    <property type="molecule type" value="Genomic_DNA"/>
</dbReference>
<evidence type="ECO:0000256" key="1">
    <source>
        <dbReference type="SAM" id="Coils"/>
    </source>
</evidence>
<dbReference type="NCBIfam" id="NF040896">
    <property type="entry name" value="SP_0009_fam"/>
    <property type="match status" value="1"/>
</dbReference>